<evidence type="ECO:0000256" key="1">
    <source>
        <dbReference type="SAM" id="MobiDB-lite"/>
    </source>
</evidence>
<evidence type="ECO:0000313" key="2">
    <source>
        <dbReference type="EMBL" id="SDI42022.1"/>
    </source>
</evidence>
<dbReference type="EMBL" id="FNCN01000050">
    <property type="protein sequence ID" value="SDI42022.1"/>
    <property type="molecule type" value="Genomic_DNA"/>
</dbReference>
<sequence length="39" mass="4108">MAPIDQLTSGEAAVLTQSVLRLDQPPPLSPIDEGGEHHS</sequence>
<organism evidence="2 3">
    <name type="scientific">Sinosporangium album</name>
    <dbReference type="NCBI Taxonomy" id="504805"/>
    <lineage>
        <taxon>Bacteria</taxon>
        <taxon>Bacillati</taxon>
        <taxon>Actinomycetota</taxon>
        <taxon>Actinomycetes</taxon>
        <taxon>Streptosporangiales</taxon>
        <taxon>Streptosporangiaceae</taxon>
        <taxon>Sinosporangium</taxon>
    </lineage>
</organism>
<accession>A0A1G8KF43</accession>
<dbReference type="Proteomes" id="UP000198923">
    <property type="component" value="Unassembled WGS sequence"/>
</dbReference>
<keyword evidence="3" id="KW-1185">Reference proteome</keyword>
<name>A0A1G8KF43_9ACTN</name>
<gene>
    <name evidence="2" type="ORF">SAMN05421505_15015</name>
</gene>
<dbReference type="AlphaFoldDB" id="A0A1G8KF43"/>
<dbReference type="STRING" id="504805.SAMN05421505_15015"/>
<feature type="region of interest" description="Disordered" evidence="1">
    <location>
        <begin position="18"/>
        <end position="39"/>
    </location>
</feature>
<reference evidence="2 3" key="1">
    <citation type="submission" date="2016-10" db="EMBL/GenBank/DDBJ databases">
        <authorList>
            <person name="de Groot N.N."/>
        </authorList>
    </citation>
    <scope>NUCLEOTIDE SEQUENCE [LARGE SCALE GENOMIC DNA]</scope>
    <source>
        <strain evidence="2 3">CPCC 201354</strain>
    </source>
</reference>
<proteinExistence type="predicted"/>
<protein>
    <submittedName>
        <fullName evidence="2">Uncharacterized protein</fullName>
    </submittedName>
</protein>
<evidence type="ECO:0000313" key="3">
    <source>
        <dbReference type="Proteomes" id="UP000198923"/>
    </source>
</evidence>